<dbReference type="OMA" id="NRMFGNM"/>
<dbReference type="GO" id="GO:0141152">
    <property type="term" value="F:glycerol-3-phosphate dehydrogenase (NAD+) activity"/>
    <property type="evidence" value="ECO:0007669"/>
    <property type="project" value="UniProtKB-UniRule"/>
</dbReference>
<dbReference type="STRING" id="280699.M1UP39"/>
<dbReference type="InterPro" id="IPR008927">
    <property type="entry name" value="6-PGluconate_DH-like_C_sf"/>
</dbReference>
<feature type="binding site" evidence="7">
    <location>
        <begin position="11"/>
        <end position="16"/>
    </location>
    <ligand>
        <name>NAD(+)</name>
        <dbReference type="ChEBI" id="CHEBI:57540"/>
    </ligand>
</feature>
<evidence type="ECO:0000256" key="7">
    <source>
        <dbReference type="PIRSR" id="PIRSR000114-3"/>
    </source>
</evidence>
<evidence type="ECO:0000313" key="13">
    <source>
        <dbReference type="Proteomes" id="UP000007014"/>
    </source>
</evidence>
<keyword evidence="13" id="KW-1185">Reference proteome</keyword>
<evidence type="ECO:0000256" key="9">
    <source>
        <dbReference type="RuleBase" id="RU361243"/>
    </source>
</evidence>
<organism evidence="12 13">
    <name type="scientific">Cyanidioschyzon merolae (strain NIES-3377 / 10D)</name>
    <name type="common">Unicellular red alga</name>
    <dbReference type="NCBI Taxonomy" id="280699"/>
    <lineage>
        <taxon>Eukaryota</taxon>
        <taxon>Rhodophyta</taxon>
        <taxon>Bangiophyceae</taxon>
        <taxon>Cyanidiales</taxon>
        <taxon>Cyanidiaceae</taxon>
        <taxon>Cyanidioschyzon</taxon>
    </lineage>
</organism>
<dbReference type="PANTHER" id="PTHR11728">
    <property type="entry name" value="GLYCEROL-3-PHOSPHATE DEHYDROGENASE"/>
    <property type="match status" value="1"/>
</dbReference>
<dbReference type="SUPFAM" id="SSF51735">
    <property type="entry name" value="NAD(P)-binding Rossmann-fold domains"/>
    <property type="match status" value="1"/>
</dbReference>
<evidence type="ECO:0000313" key="12">
    <source>
        <dbReference type="EMBL" id="BAM79186.1"/>
    </source>
</evidence>
<dbReference type="GO" id="GO:0046168">
    <property type="term" value="P:glycerol-3-phosphate catabolic process"/>
    <property type="evidence" value="ECO:0007669"/>
    <property type="project" value="UniProtKB-UniRule"/>
</dbReference>
<dbReference type="InterPro" id="IPR013328">
    <property type="entry name" value="6PGD_dom2"/>
</dbReference>
<evidence type="ECO:0000256" key="3">
    <source>
        <dbReference type="ARBA" id="ARBA00023027"/>
    </source>
</evidence>
<keyword evidence="3 7" id="KW-0520">NAD</keyword>
<comment type="catalytic activity">
    <reaction evidence="4 9">
        <text>sn-glycerol 3-phosphate + NAD(+) = dihydroxyacetone phosphate + NADH + H(+)</text>
        <dbReference type="Rhea" id="RHEA:11092"/>
        <dbReference type="ChEBI" id="CHEBI:15378"/>
        <dbReference type="ChEBI" id="CHEBI:57540"/>
        <dbReference type="ChEBI" id="CHEBI:57597"/>
        <dbReference type="ChEBI" id="CHEBI:57642"/>
        <dbReference type="ChEBI" id="CHEBI:57945"/>
        <dbReference type="EC" id="1.1.1.8"/>
    </reaction>
</comment>
<feature type="binding site" evidence="7">
    <location>
        <position position="270"/>
    </location>
    <ligand>
        <name>NAD(+)</name>
        <dbReference type="ChEBI" id="CHEBI:57540"/>
    </ligand>
</feature>
<dbReference type="PROSITE" id="PS00957">
    <property type="entry name" value="NAD_G3PDH"/>
    <property type="match status" value="1"/>
</dbReference>
<dbReference type="Pfam" id="PF01210">
    <property type="entry name" value="NAD_Gly3P_dh_N"/>
    <property type="match status" value="1"/>
</dbReference>
<dbReference type="SUPFAM" id="SSF48179">
    <property type="entry name" value="6-phosphogluconate dehydrogenase C-terminal domain-like"/>
    <property type="match status" value="1"/>
</dbReference>
<dbReference type="GO" id="GO:0005975">
    <property type="term" value="P:carbohydrate metabolic process"/>
    <property type="evidence" value="ECO:0007669"/>
    <property type="project" value="InterPro"/>
</dbReference>
<reference evidence="12 13" key="2">
    <citation type="journal article" date="2007" name="BMC Biol.">
        <title>A 100%-complete sequence reveals unusually simple genomic features in the hot-spring red alga Cyanidioschyzon merolae.</title>
        <authorList>
            <person name="Nozaki H."/>
            <person name="Takano H."/>
            <person name="Misumi O."/>
            <person name="Terasawa K."/>
            <person name="Matsuzaki M."/>
            <person name="Maruyama S."/>
            <person name="Nishida K."/>
            <person name="Yagisawa F."/>
            <person name="Yoshida Y."/>
            <person name="Fujiwara T."/>
            <person name="Takio S."/>
            <person name="Tamura K."/>
            <person name="Chung S.J."/>
            <person name="Nakamura S."/>
            <person name="Kuroiwa H."/>
            <person name="Tanaka K."/>
            <person name="Sato N."/>
            <person name="Kuroiwa T."/>
        </authorList>
    </citation>
    <scope>NUCLEOTIDE SEQUENCE [LARGE SCALE GENOMIC DNA]</scope>
    <source>
        <strain evidence="12 13">10D</strain>
    </source>
</reference>
<dbReference type="FunFam" id="3.40.50.720:FF:000365">
    <property type="entry name" value="Glycerol-3-phosphate dehydrogenase [NAD(+)]"/>
    <property type="match status" value="1"/>
</dbReference>
<evidence type="ECO:0000256" key="1">
    <source>
        <dbReference type="ARBA" id="ARBA00011009"/>
    </source>
</evidence>
<evidence type="ECO:0000256" key="5">
    <source>
        <dbReference type="PIRSR" id="PIRSR000114-1"/>
    </source>
</evidence>
<dbReference type="eggNOG" id="KOG2711">
    <property type="taxonomic scope" value="Eukaryota"/>
</dbReference>
<feature type="domain" description="Glycerol-3-phosphate dehydrogenase NAD-dependent N-terminal" evidence="10">
    <location>
        <begin position="6"/>
        <end position="175"/>
    </location>
</feature>
<dbReference type="Proteomes" id="UP000007014">
    <property type="component" value="Chromosome 4"/>
</dbReference>
<name>M1UP39_CYAM1</name>
<dbReference type="InterPro" id="IPR036291">
    <property type="entry name" value="NAD(P)-bd_dom_sf"/>
</dbReference>
<feature type="binding site" evidence="7">
    <location>
        <position position="301"/>
    </location>
    <ligand>
        <name>NAD(+)</name>
        <dbReference type="ChEBI" id="CHEBI:57540"/>
    </ligand>
</feature>
<dbReference type="InterPro" id="IPR017751">
    <property type="entry name" value="G3P_DH_NAD-dep_euk"/>
</dbReference>
<dbReference type="KEGG" id="cme:CYME_CMD113C"/>
<evidence type="ECO:0000259" key="11">
    <source>
        <dbReference type="Pfam" id="PF07479"/>
    </source>
</evidence>
<dbReference type="Gene3D" id="3.40.50.720">
    <property type="entry name" value="NAD(P)-binding Rossmann-like Domain"/>
    <property type="match status" value="1"/>
</dbReference>
<dbReference type="InterPro" id="IPR011128">
    <property type="entry name" value="G3P_DH_NAD-dep_N"/>
</dbReference>
<evidence type="ECO:0000256" key="2">
    <source>
        <dbReference type="ARBA" id="ARBA00023002"/>
    </source>
</evidence>
<reference evidence="12 13" key="1">
    <citation type="journal article" date="2004" name="Nature">
        <title>Genome sequence of the ultrasmall unicellular red alga Cyanidioschyzon merolae 10D.</title>
        <authorList>
            <person name="Matsuzaki M."/>
            <person name="Misumi O."/>
            <person name="Shin-i T."/>
            <person name="Maruyama S."/>
            <person name="Takahara M."/>
            <person name="Miyagishima S."/>
            <person name="Mori T."/>
            <person name="Nishida K."/>
            <person name="Yagisawa F."/>
            <person name="Nishida K."/>
            <person name="Yoshida Y."/>
            <person name="Nishimura Y."/>
            <person name="Nakao S."/>
            <person name="Kobayashi T."/>
            <person name="Momoyama Y."/>
            <person name="Higashiyama T."/>
            <person name="Minoda A."/>
            <person name="Sano M."/>
            <person name="Nomoto H."/>
            <person name="Oishi K."/>
            <person name="Hayashi H."/>
            <person name="Ohta F."/>
            <person name="Nishizaka S."/>
            <person name="Haga S."/>
            <person name="Miura S."/>
            <person name="Morishita T."/>
            <person name="Kabeya Y."/>
            <person name="Terasawa K."/>
            <person name="Suzuki Y."/>
            <person name="Ishii Y."/>
            <person name="Asakawa S."/>
            <person name="Takano H."/>
            <person name="Ohta N."/>
            <person name="Kuroiwa H."/>
            <person name="Tanaka K."/>
            <person name="Shimizu N."/>
            <person name="Sugano S."/>
            <person name="Sato N."/>
            <person name="Nozaki H."/>
            <person name="Ogasawara N."/>
            <person name="Kohara Y."/>
            <person name="Kuroiwa T."/>
        </authorList>
    </citation>
    <scope>NUCLEOTIDE SEQUENCE [LARGE SCALE GENOMIC DNA]</scope>
    <source>
        <strain evidence="12 13">10D</strain>
    </source>
</reference>
<dbReference type="InterPro" id="IPR006168">
    <property type="entry name" value="G3P_DH_NAD-dep"/>
</dbReference>
<dbReference type="OrthoDB" id="10263760at2759"/>
<dbReference type="PIRSF" id="PIRSF000114">
    <property type="entry name" value="Glycerol-3-P_dh"/>
    <property type="match status" value="1"/>
</dbReference>
<dbReference type="HOGENOM" id="CLU_033449_2_2_1"/>
<proteinExistence type="inferred from homology"/>
<evidence type="ECO:0000256" key="6">
    <source>
        <dbReference type="PIRSR" id="PIRSR000114-2"/>
    </source>
</evidence>
<sequence length="357" mass="39266">MTEKHKVAILGSGNWGSTVAKIVGSNVKTKTESFDPEVRVWVYEELVDGRKLTEIINSDHENVKYLPGKKLPENVVAVPDPIEAVAGADILVFVLPHQFVRGLCAKLRGNVREGAFAVSLIKGVEFDENGIVLISDVISKELGVECSVLMGANIANEIADEQFSEATIGYKNAAHAKLLQIIFQKPYFRIAGAPDIPGVEICGALKNVVALGAGFCDGLGYGNNTKAAVIRFGLLEMVRFAKKFFKNVQYTTFLQSSGVADLITTCYGGRNRKCAEAFARAGGRKSFEELEVELLNGQKLQGTLTAKEVHEVLQRQKLMKEFPFFEVIYDIVYEGRPVEQFLQELSEKELSLEGNIE</sequence>
<feature type="binding site" evidence="7">
    <location>
        <position position="99"/>
    </location>
    <ligand>
        <name>NAD(+)</name>
        <dbReference type="ChEBI" id="CHEBI:57540"/>
    </ligand>
</feature>
<dbReference type="EMBL" id="AP006486">
    <property type="protein sequence ID" value="BAM79186.1"/>
    <property type="molecule type" value="Genomic_DNA"/>
</dbReference>
<protein>
    <recommendedName>
        <fullName evidence="9">Glycerol-3-phosphate dehydrogenase [NAD(+)]</fullName>
        <ecNumber evidence="9">1.1.1.8</ecNumber>
    </recommendedName>
</protein>
<feature type="binding site" evidence="7">
    <location>
        <position position="299"/>
    </location>
    <ligand>
        <name>NAD(+)</name>
        <dbReference type="ChEBI" id="CHEBI:57540"/>
    </ligand>
</feature>
<dbReference type="PRINTS" id="PR00077">
    <property type="entry name" value="GPDHDRGNASE"/>
</dbReference>
<dbReference type="NCBIfam" id="TIGR03376">
    <property type="entry name" value="glycerol3P_DH"/>
    <property type="match status" value="1"/>
</dbReference>
<feature type="binding site" evidence="6">
    <location>
        <begin position="270"/>
        <end position="271"/>
    </location>
    <ligand>
        <name>substrate</name>
    </ligand>
</feature>
<feature type="binding site" evidence="6">
    <location>
        <position position="122"/>
    </location>
    <ligand>
        <name>substrate</name>
    </ligand>
</feature>
<evidence type="ECO:0000259" key="10">
    <source>
        <dbReference type="Pfam" id="PF01210"/>
    </source>
</evidence>
<feature type="domain" description="Glycerol-3-phosphate dehydrogenase NAD-dependent C-terminal" evidence="11">
    <location>
        <begin position="195"/>
        <end position="342"/>
    </location>
</feature>
<dbReference type="GO" id="GO:0005829">
    <property type="term" value="C:cytosol"/>
    <property type="evidence" value="ECO:0007669"/>
    <property type="project" value="TreeGrafter"/>
</dbReference>
<dbReference type="RefSeq" id="XP_005535472.1">
    <property type="nucleotide sequence ID" value="XM_005535415.1"/>
</dbReference>
<dbReference type="GeneID" id="16992664"/>
<feature type="binding site" evidence="7">
    <location>
        <position position="155"/>
    </location>
    <ligand>
        <name>NAD(+)</name>
        <dbReference type="ChEBI" id="CHEBI:57540"/>
    </ligand>
</feature>
<keyword evidence="2 8" id="KW-0560">Oxidoreductase</keyword>
<dbReference type="InterPro" id="IPR006109">
    <property type="entry name" value="G3P_DH_NAD-dep_C"/>
</dbReference>
<evidence type="ECO:0000256" key="8">
    <source>
        <dbReference type="RuleBase" id="RU000437"/>
    </source>
</evidence>
<dbReference type="GO" id="GO:0051287">
    <property type="term" value="F:NAD binding"/>
    <property type="evidence" value="ECO:0007669"/>
    <property type="project" value="UniProtKB-UniRule"/>
</dbReference>
<dbReference type="EC" id="1.1.1.8" evidence="9"/>
<dbReference type="FunFam" id="1.10.1040.10:FF:000004">
    <property type="entry name" value="Glycerol-3-phosphate dehydrogenase [NAD(+)]"/>
    <property type="match status" value="1"/>
</dbReference>
<feature type="active site" description="Proton acceptor" evidence="5">
    <location>
        <position position="206"/>
    </location>
</feature>
<dbReference type="Gene3D" id="1.10.1040.10">
    <property type="entry name" value="N-(1-d-carboxylethyl)-l-norvaline Dehydrogenase, domain 2"/>
    <property type="match status" value="1"/>
</dbReference>
<evidence type="ECO:0000256" key="4">
    <source>
        <dbReference type="ARBA" id="ARBA00048683"/>
    </source>
</evidence>
<dbReference type="PANTHER" id="PTHR11728:SF8">
    <property type="entry name" value="GLYCEROL-3-PHOSPHATE DEHYDROGENASE [NAD(+)]-RELATED"/>
    <property type="match status" value="1"/>
</dbReference>
<dbReference type="Pfam" id="PF07479">
    <property type="entry name" value="NAD_Gly3P_dh_C"/>
    <property type="match status" value="1"/>
</dbReference>
<gene>
    <name evidence="12" type="ORF">CYME_CMD113C</name>
</gene>
<dbReference type="Gramene" id="CMD113CT">
    <property type="protein sequence ID" value="CMD113CT"/>
    <property type="gene ID" value="CMD113C"/>
</dbReference>
<comment type="similarity">
    <text evidence="1 8">Belongs to the NAD-dependent glycerol-3-phosphate dehydrogenase family.</text>
</comment>
<dbReference type="GO" id="GO:0042803">
    <property type="term" value="F:protein homodimerization activity"/>
    <property type="evidence" value="ECO:0007669"/>
    <property type="project" value="InterPro"/>
</dbReference>
<dbReference type="AlphaFoldDB" id="M1UP39"/>
<accession>M1UP39</accession>